<sequence>MELRGSDRRVTRSLTPDVRLVVWKTNYESSFDPSLYEYKNDSGTKVKLIEAVKSLLYTRCTDVCPCSETSTRSPHLMQVLPGFAEDHLTEETTCEGITSTIGVNLSVPWTARWTETIVDLGPFD</sequence>
<evidence type="ECO:0000313" key="2">
    <source>
        <dbReference type="Proteomes" id="UP000789524"/>
    </source>
</evidence>
<name>A0A8J2QKS8_9NEOP</name>
<organism evidence="1 2">
    <name type="scientific">Danaus chrysippus</name>
    <name type="common">African queen</name>
    <dbReference type="NCBI Taxonomy" id="151541"/>
    <lineage>
        <taxon>Eukaryota</taxon>
        <taxon>Metazoa</taxon>
        <taxon>Ecdysozoa</taxon>
        <taxon>Arthropoda</taxon>
        <taxon>Hexapoda</taxon>
        <taxon>Insecta</taxon>
        <taxon>Pterygota</taxon>
        <taxon>Neoptera</taxon>
        <taxon>Endopterygota</taxon>
        <taxon>Lepidoptera</taxon>
        <taxon>Glossata</taxon>
        <taxon>Ditrysia</taxon>
        <taxon>Papilionoidea</taxon>
        <taxon>Nymphalidae</taxon>
        <taxon>Danainae</taxon>
        <taxon>Danaini</taxon>
        <taxon>Danaina</taxon>
        <taxon>Danaus</taxon>
        <taxon>Anosia</taxon>
    </lineage>
</organism>
<evidence type="ECO:0000313" key="1">
    <source>
        <dbReference type="EMBL" id="CAG9565032.1"/>
    </source>
</evidence>
<dbReference type="Proteomes" id="UP000789524">
    <property type="component" value="Unassembled WGS sequence"/>
</dbReference>
<dbReference type="EMBL" id="CAKASE010000052">
    <property type="protein sequence ID" value="CAG9565032.1"/>
    <property type="molecule type" value="Genomic_DNA"/>
</dbReference>
<comment type="caution">
    <text evidence="1">The sequence shown here is derived from an EMBL/GenBank/DDBJ whole genome shotgun (WGS) entry which is preliminary data.</text>
</comment>
<gene>
    <name evidence="1" type="ORF">DCHRY22_LOCUS5940</name>
</gene>
<dbReference type="AlphaFoldDB" id="A0A8J2QKS8"/>
<proteinExistence type="predicted"/>
<accession>A0A8J2QKS8</accession>
<protein>
    <submittedName>
        <fullName evidence="1">(African queen) hypothetical protein</fullName>
    </submittedName>
</protein>
<reference evidence="1" key="1">
    <citation type="submission" date="2021-09" db="EMBL/GenBank/DDBJ databases">
        <authorList>
            <person name="Martin H S."/>
        </authorList>
    </citation>
    <scope>NUCLEOTIDE SEQUENCE</scope>
</reference>
<keyword evidence="2" id="KW-1185">Reference proteome</keyword>